<dbReference type="InterPro" id="IPR000873">
    <property type="entry name" value="AMP-dep_synth/lig_dom"/>
</dbReference>
<evidence type="ECO:0000256" key="1">
    <source>
        <dbReference type="ARBA" id="ARBA00006432"/>
    </source>
</evidence>
<feature type="non-terminal residue" evidence="4">
    <location>
        <position position="565"/>
    </location>
</feature>
<name>A0A3B1DLY4_9ZZZZ</name>
<comment type="similarity">
    <text evidence="1">Belongs to the ATP-dependent AMP-binding enzyme family.</text>
</comment>
<feature type="domain" description="Acetyl-coenzyme A synthetase N-terminal" evidence="3">
    <location>
        <begin position="117"/>
        <end position="174"/>
    </location>
</feature>
<dbReference type="Gene3D" id="3.40.50.12780">
    <property type="entry name" value="N-terminal domain of ligase-like"/>
    <property type="match status" value="1"/>
</dbReference>
<feature type="domain" description="AMP-dependent synthetase/ligase" evidence="2">
    <location>
        <begin position="177"/>
        <end position="495"/>
    </location>
</feature>
<reference evidence="4" key="1">
    <citation type="submission" date="2018-06" db="EMBL/GenBank/DDBJ databases">
        <authorList>
            <person name="Zhirakovskaya E."/>
        </authorList>
    </citation>
    <scope>NUCLEOTIDE SEQUENCE</scope>
</reference>
<dbReference type="SUPFAM" id="SSF56801">
    <property type="entry name" value="Acetyl-CoA synthetase-like"/>
    <property type="match status" value="1"/>
</dbReference>
<proteinExistence type="inferred from homology"/>
<dbReference type="AlphaFoldDB" id="A0A3B1DLY4"/>
<dbReference type="EMBL" id="UOGL01000385">
    <property type="protein sequence ID" value="VAX39941.1"/>
    <property type="molecule type" value="Genomic_DNA"/>
</dbReference>
<dbReference type="InterPro" id="IPR042099">
    <property type="entry name" value="ANL_N_sf"/>
</dbReference>
<accession>A0A3B1DLY4</accession>
<dbReference type="Pfam" id="PF16177">
    <property type="entry name" value="ACAS_N"/>
    <property type="match status" value="1"/>
</dbReference>
<protein>
    <submittedName>
        <fullName evidence="4">Acetoacetyl-CoA synthetase</fullName>
        <ecNumber evidence="4">6.2.1.16</ecNumber>
    </submittedName>
</protein>
<dbReference type="InterPro" id="IPR020845">
    <property type="entry name" value="AMP-binding_CS"/>
</dbReference>
<dbReference type="PANTHER" id="PTHR44378">
    <property type="entry name" value="ACYL-ACTIVATING ENZYME 17, PEROXISOMAL-RELATED"/>
    <property type="match status" value="1"/>
</dbReference>
<evidence type="ECO:0000259" key="3">
    <source>
        <dbReference type="Pfam" id="PF16177"/>
    </source>
</evidence>
<dbReference type="EC" id="6.2.1.16" evidence="4"/>
<dbReference type="PROSITE" id="PS00455">
    <property type="entry name" value="AMP_BINDING"/>
    <property type="match status" value="1"/>
</dbReference>
<dbReference type="InterPro" id="IPR032387">
    <property type="entry name" value="ACAS_N"/>
</dbReference>
<dbReference type="GO" id="GO:0030729">
    <property type="term" value="F:acetoacetate-CoA ligase activity"/>
    <property type="evidence" value="ECO:0007669"/>
    <property type="project" value="UniProtKB-EC"/>
</dbReference>
<dbReference type="PANTHER" id="PTHR44378:SF2">
    <property type="entry name" value="ACYL-ACTIVATING ENZYME 17, PEROXISOMAL-RELATED"/>
    <property type="match status" value="1"/>
</dbReference>
<sequence length="565" mass="62741">MRAKTPHARLGIMKVCRMNVSVEKLVECGLTQIQAESFAKKLLQLSAVKEEQARWEIVTTELLTPDIPFAVHELLYQQNYESARQQQSPCPASVPNVGLIQATHLAQWMNDIDVSTYEELHDWSVKHREEFIKKITETLGICFSNNPTQFCDTSEGVENVRWYTNATMNIVESCFQANDDAIALVVGDHENRLKEISYAELKASTAQVANGLKELGVVPGDRVAVAMPMTADAVAIFLGIIAAGCAVVTIADSFSASEMAVRLEITQPRWMFIQDEIIRNGKRHPLYEKIHSQKNMRAILLRASENCKIDLRTDDITWNDFLSKNNTLLYVPRKPEDETTILFSSGTTGDPKAIPWDHTTPVKSASDAYFHHDIHSGDRLCWPTNLGWMMGPWLVYAALINKATIALSQAVPTGRTFCQFVQDANITMLGLVPSLVSAWRQHDQTANLDWSSLRLFSSTGECSNANDMLWLMSRAGYCPVIEYCGGTETGGGYLTGVLTKPSVPGLFSAKAMGFSWLLLNDAGEKTSMGEVFFEPPAIGLSTRLLNRNHHDVYFAETPPGADGQL</sequence>
<organism evidence="4">
    <name type="scientific">hydrothermal vent metagenome</name>
    <dbReference type="NCBI Taxonomy" id="652676"/>
    <lineage>
        <taxon>unclassified sequences</taxon>
        <taxon>metagenomes</taxon>
        <taxon>ecological metagenomes</taxon>
    </lineage>
</organism>
<gene>
    <name evidence="4" type="ORF">MNBD_PLANCTO02-1775</name>
</gene>
<dbReference type="Pfam" id="PF00501">
    <property type="entry name" value="AMP-binding"/>
    <property type="match status" value="1"/>
</dbReference>
<evidence type="ECO:0000259" key="2">
    <source>
        <dbReference type="Pfam" id="PF00501"/>
    </source>
</evidence>
<keyword evidence="4" id="KW-0436">Ligase</keyword>
<evidence type="ECO:0000313" key="4">
    <source>
        <dbReference type="EMBL" id="VAX39941.1"/>
    </source>
</evidence>